<dbReference type="Gene3D" id="2.170.260.10">
    <property type="entry name" value="paz domain"/>
    <property type="match status" value="1"/>
</dbReference>
<name>A0A8B7ZJR3_ACAPL</name>
<evidence type="ECO:0000259" key="8">
    <source>
        <dbReference type="PROSITE" id="PS50821"/>
    </source>
</evidence>
<dbReference type="OMA" id="RRDFHDT"/>
<dbReference type="InterPro" id="IPR012337">
    <property type="entry name" value="RNaseH-like_sf"/>
</dbReference>
<evidence type="ECO:0000256" key="6">
    <source>
        <dbReference type="ARBA" id="ARBA00038291"/>
    </source>
</evidence>
<keyword evidence="2" id="KW-0217">Developmental protein</keyword>
<feature type="compositionally biased region" description="Low complexity" evidence="7">
    <location>
        <begin position="61"/>
        <end position="70"/>
    </location>
</feature>
<evidence type="ECO:0000313" key="11">
    <source>
        <dbReference type="RefSeq" id="XP_022105120.1"/>
    </source>
</evidence>
<dbReference type="InterPro" id="IPR036085">
    <property type="entry name" value="PAZ_dom_sf"/>
</dbReference>
<dbReference type="GO" id="GO:0003723">
    <property type="term" value="F:RNA binding"/>
    <property type="evidence" value="ECO:0007669"/>
    <property type="project" value="UniProtKB-KW"/>
</dbReference>
<sequence>MADQQPSGRARGRSRGRGRASSGQQPAPTRRPGETAAAAPPRMPAAEPDPLPTPGRGRSRGGSSQVPGSGAPVPAEPKVPPTVQMAALSMSAAGEGGMGGISGRGKQAQLSYQEIKTRPDHIKDKRGTAGAKVDILTNCFQLKREEHWLLYQYHVDFSPMVESIRARQGLLRFHTESLGTPMAFDGMILFLLRRLDQPVTTLQTKRRNSDEIVTITITLKAELAPNNPTCLQVYNIIFRKVLGLMGMQQIGRHYFNPNLPVVIPQHSLQLWPGFITSILQYEEEVMLMADVSHKVLRTDTVLDILANIYVAKKDRFKEEAMRMLVGEIVLTSYNNKTYRVDDIDWDKNPMHTFAKYDGTQISYAQYYKDAYGREIADKEQPLLVSIPKKKDQRRGMTGPIHLIPELCMLTGLSDDVRSDFHVMKDLAQHTRISPDDRVNSLSAFIRSFPKNQEAQDYLNKWRVSFPSKPVKLEGRVMKAENLYMETGKLSFNPAEAEWSRDLRNHRLMTCVGLNDWILMFAPRDQPKGMDFFQALTRVGPKMGMAVQEPKTHQLRDDRAESYVNCIKQNLNRTTQMVVCILPTNRKDRYDAIKKHCCLEAPVPSQCIVARTLSKKQTIMSVATKIAMQINCKMGGELWKVEIPPKKMMVIGIDSYHDSSTKGRSVGGFVATMNDDLTRYYSRCSFQHSGQELIDGLKVCMQAAIRTYVDINKGLPDRVIIYRDGVGDGQLPAVVEHELPQILDTFKALGKNWEPRCAVIVVKKRINNRFFCTNNGKLSNPPPGTIIDSVVTKPEL</sequence>
<evidence type="ECO:0000256" key="4">
    <source>
        <dbReference type="ARBA" id="ARBA00022884"/>
    </source>
</evidence>
<protein>
    <submittedName>
        <fullName evidence="11">Piwi-like protein 1</fullName>
    </submittedName>
</protein>
<dbReference type="GO" id="GO:0005737">
    <property type="term" value="C:cytoplasm"/>
    <property type="evidence" value="ECO:0007669"/>
    <property type="project" value="UniProtKB-SubCell"/>
</dbReference>
<feature type="compositionally biased region" description="Pro residues" evidence="7">
    <location>
        <begin position="41"/>
        <end position="53"/>
    </location>
</feature>
<dbReference type="KEGG" id="aplc:110987030"/>
<dbReference type="SMART" id="SM00950">
    <property type="entry name" value="Piwi"/>
    <property type="match status" value="1"/>
</dbReference>
<evidence type="ECO:0000313" key="10">
    <source>
        <dbReference type="Proteomes" id="UP000694845"/>
    </source>
</evidence>
<dbReference type="CDD" id="cd02845">
    <property type="entry name" value="PAZ_piwi_like"/>
    <property type="match status" value="1"/>
</dbReference>
<evidence type="ECO:0000256" key="1">
    <source>
        <dbReference type="ARBA" id="ARBA00004496"/>
    </source>
</evidence>
<dbReference type="SUPFAM" id="SSF101690">
    <property type="entry name" value="PAZ domain"/>
    <property type="match status" value="1"/>
</dbReference>
<evidence type="ECO:0000256" key="7">
    <source>
        <dbReference type="SAM" id="MobiDB-lite"/>
    </source>
</evidence>
<dbReference type="Pfam" id="PF02170">
    <property type="entry name" value="PAZ"/>
    <property type="match status" value="1"/>
</dbReference>
<evidence type="ECO:0000259" key="9">
    <source>
        <dbReference type="PROSITE" id="PS50822"/>
    </source>
</evidence>
<dbReference type="Gene3D" id="3.30.420.10">
    <property type="entry name" value="Ribonuclease H-like superfamily/Ribonuclease H"/>
    <property type="match status" value="1"/>
</dbReference>
<dbReference type="PANTHER" id="PTHR22891">
    <property type="entry name" value="EUKARYOTIC TRANSLATION INITIATION FACTOR 2C"/>
    <property type="match status" value="1"/>
</dbReference>
<dbReference type="InterPro" id="IPR003165">
    <property type="entry name" value="Piwi"/>
</dbReference>
<dbReference type="Pfam" id="PF23278">
    <property type="entry name" value="Piwi_N"/>
    <property type="match status" value="1"/>
</dbReference>
<dbReference type="PROSITE" id="PS50821">
    <property type="entry name" value="PAZ"/>
    <property type="match status" value="1"/>
</dbReference>
<dbReference type="PROSITE" id="PS50822">
    <property type="entry name" value="PIWI"/>
    <property type="match status" value="1"/>
</dbReference>
<dbReference type="CDD" id="cd04658">
    <property type="entry name" value="Piwi_piwi-like_Euk"/>
    <property type="match status" value="1"/>
</dbReference>
<dbReference type="Pfam" id="PF02171">
    <property type="entry name" value="Piwi"/>
    <property type="match status" value="1"/>
</dbReference>
<comment type="similarity">
    <text evidence="6">Belongs to the argonaute family. Piwi subfamily.</text>
</comment>
<evidence type="ECO:0000256" key="5">
    <source>
        <dbReference type="ARBA" id="ARBA00023158"/>
    </source>
</evidence>
<dbReference type="OrthoDB" id="445936at2759"/>
<evidence type="ECO:0000256" key="3">
    <source>
        <dbReference type="ARBA" id="ARBA00022490"/>
    </source>
</evidence>
<evidence type="ECO:0000256" key="2">
    <source>
        <dbReference type="ARBA" id="ARBA00022473"/>
    </source>
</evidence>
<accession>A0A8B7ZJR3</accession>
<keyword evidence="3" id="KW-0963">Cytoplasm</keyword>
<comment type="subcellular location">
    <subcellularLocation>
        <location evidence="1">Cytoplasm</location>
    </subcellularLocation>
</comment>
<dbReference type="GO" id="GO:0031047">
    <property type="term" value="P:regulatory ncRNA-mediated gene silencing"/>
    <property type="evidence" value="ECO:0007669"/>
    <property type="project" value="UniProtKB-KW"/>
</dbReference>
<dbReference type="FunFam" id="2.170.260.10:FF:000003">
    <property type="entry name" value="Piwi-like RNA-mediated gene silencing 2"/>
    <property type="match status" value="1"/>
</dbReference>
<dbReference type="Gene3D" id="3.40.50.2300">
    <property type="match status" value="1"/>
</dbReference>
<keyword evidence="5" id="KW-0943">RNA-mediated gene silencing</keyword>
<dbReference type="GeneID" id="110987030"/>
<feature type="region of interest" description="Disordered" evidence="7">
    <location>
        <begin position="1"/>
        <end position="79"/>
    </location>
</feature>
<keyword evidence="4" id="KW-0694">RNA-binding</keyword>
<proteinExistence type="inferred from homology"/>
<dbReference type="AlphaFoldDB" id="A0A8B7ZJR3"/>
<dbReference type="RefSeq" id="XP_022105120.1">
    <property type="nucleotide sequence ID" value="XM_022249428.1"/>
</dbReference>
<reference evidence="11" key="1">
    <citation type="submission" date="2025-08" db="UniProtKB">
        <authorList>
            <consortium name="RefSeq"/>
        </authorList>
    </citation>
    <scope>IDENTIFICATION</scope>
</reference>
<organism evidence="10 11">
    <name type="scientific">Acanthaster planci</name>
    <name type="common">Crown-of-thorns starfish</name>
    <dbReference type="NCBI Taxonomy" id="133434"/>
    <lineage>
        <taxon>Eukaryota</taxon>
        <taxon>Metazoa</taxon>
        <taxon>Echinodermata</taxon>
        <taxon>Eleutherozoa</taxon>
        <taxon>Asterozoa</taxon>
        <taxon>Asteroidea</taxon>
        <taxon>Valvatacea</taxon>
        <taxon>Valvatida</taxon>
        <taxon>Acanthasteridae</taxon>
        <taxon>Acanthaster</taxon>
    </lineage>
</organism>
<feature type="domain" description="Piwi" evidence="9">
    <location>
        <begin position="576"/>
        <end position="795"/>
    </location>
</feature>
<dbReference type="SMART" id="SM00949">
    <property type="entry name" value="PAZ"/>
    <property type="match status" value="1"/>
</dbReference>
<dbReference type="SUPFAM" id="SSF53098">
    <property type="entry name" value="Ribonuclease H-like"/>
    <property type="match status" value="1"/>
</dbReference>
<dbReference type="Proteomes" id="UP000694845">
    <property type="component" value="Unplaced"/>
</dbReference>
<dbReference type="InterPro" id="IPR036397">
    <property type="entry name" value="RNaseH_sf"/>
</dbReference>
<dbReference type="InterPro" id="IPR003100">
    <property type="entry name" value="PAZ_dom"/>
</dbReference>
<keyword evidence="10" id="KW-1185">Reference proteome</keyword>
<feature type="domain" description="PAZ" evidence="8">
    <location>
        <begin position="300"/>
        <end position="411"/>
    </location>
</feature>
<gene>
    <name evidence="11" type="primary">LOC110987030</name>
</gene>